<comment type="caution">
    <text evidence="3">The sequence shown here is derived from an EMBL/GenBank/DDBJ whole genome shotgun (WGS) entry which is preliminary data.</text>
</comment>
<feature type="transmembrane region" description="Helical" evidence="1">
    <location>
        <begin position="270"/>
        <end position="290"/>
    </location>
</feature>
<reference evidence="3 4" key="1">
    <citation type="submission" date="2019-02" db="EMBL/GenBank/DDBJ databases">
        <authorList>
            <consortium name="Pathogen Informatics"/>
        </authorList>
    </citation>
    <scope>NUCLEOTIDE SEQUENCE [LARGE SCALE GENOMIC DNA]</scope>
    <source>
        <strain evidence="3 4">078GUE027</strain>
    </source>
</reference>
<keyword evidence="1" id="KW-1133">Transmembrane helix</keyword>
<dbReference type="AlphaFoldDB" id="A0AAX3GUT8"/>
<dbReference type="Proteomes" id="UP000346772">
    <property type="component" value="Unassembled WGS sequence"/>
</dbReference>
<evidence type="ECO:0000313" key="4">
    <source>
        <dbReference type="Proteomes" id="UP000346772"/>
    </source>
</evidence>
<dbReference type="GO" id="GO:0004175">
    <property type="term" value="F:endopeptidase activity"/>
    <property type="evidence" value="ECO:0007669"/>
    <property type="project" value="UniProtKB-ARBA"/>
</dbReference>
<feature type="transmembrane region" description="Helical" evidence="1">
    <location>
        <begin position="296"/>
        <end position="313"/>
    </location>
</feature>
<evidence type="ECO:0000313" key="3">
    <source>
        <dbReference type="EMBL" id="VFD52733.1"/>
    </source>
</evidence>
<feature type="transmembrane region" description="Helical" evidence="1">
    <location>
        <begin position="239"/>
        <end position="258"/>
    </location>
</feature>
<organism evidence="3 4">
    <name type="scientific">Clostridioides difficile</name>
    <name type="common">Peptoclostridium difficile</name>
    <dbReference type="NCBI Taxonomy" id="1496"/>
    <lineage>
        <taxon>Bacteria</taxon>
        <taxon>Bacillati</taxon>
        <taxon>Bacillota</taxon>
        <taxon>Clostridia</taxon>
        <taxon>Peptostreptococcales</taxon>
        <taxon>Peptostreptococcaceae</taxon>
        <taxon>Clostridioides</taxon>
    </lineage>
</organism>
<dbReference type="InterPro" id="IPR003675">
    <property type="entry name" value="Rce1/LyrA-like_dom"/>
</dbReference>
<dbReference type="EMBL" id="CAADAT010000001">
    <property type="protein sequence ID" value="VFD52733.1"/>
    <property type="molecule type" value="Genomic_DNA"/>
</dbReference>
<dbReference type="PANTHER" id="PTHR35797">
    <property type="entry name" value="PROTEASE-RELATED"/>
    <property type="match status" value="1"/>
</dbReference>
<evidence type="ECO:0000256" key="1">
    <source>
        <dbReference type="SAM" id="Phobius"/>
    </source>
</evidence>
<keyword evidence="1" id="KW-0472">Membrane</keyword>
<dbReference type="GO" id="GO:0080120">
    <property type="term" value="P:CAAX-box protein maturation"/>
    <property type="evidence" value="ECO:0007669"/>
    <property type="project" value="UniProtKB-ARBA"/>
</dbReference>
<name>A0AAX3GUT8_CLODI</name>
<proteinExistence type="predicted"/>
<feature type="domain" description="CAAX prenyl protease 2/Lysostaphin resistance protein A-like" evidence="2">
    <location>
        <begin position="181"/>
        <end position="279"/>
    </location>
</feature>
<gene>
    <name evidence="3" type="ORF">SAMEA1710456_00178</name>
</gene>
<evidence type="ECO:0000259" key="2">
    <source>
        <dbReference type="Pfam" id="PF02517"/>
    </source>
</evidence>
<dbReference type="PANTHER" id="PTHR35797:SF1">
    <property type="entry name" value="PROTEASE"/>
    <property type="match status" value="1"/>
</dbReference>
<keyword evidence="1" id="KW-0812">Transmembrane</keyword>
<feature type="transmembrane region" description="Helical" evidence="1">
    <location>
        <begin position="46"/>
        <end position="65"/>
    </location>
</feature>
<feature type="transmembrane region" description="Helical" evidence="1">
    <location>
        <begin position="141"/>
        <end position="158"/>
    </location>
</feature>
<feature type="transmembrane region" description="Helical" evidence="1">
    <location>
        <begin position="212"/>
        <end position="233"/>
    </location>
</feature>
<sequence length="326" mass="37466">MSNNIKIIKKEINYFLLINFLLIAFTSIFLFLSISKPNNSELISSFSILFMYIPAFSAIVVLKKVSNYKFDSTVDKFLKFFAITTIVRIVISIAETFLIYSSIISSTIDTLTSVYLLAVVLYNEFQFEVLNLSLSKNFKKVLGILLIFLILIIVRNIIDKEGLSINVVNKFVTVFINIIINLCFGFNLFFGEEFGWRYFLQPRLQKIYGKKFGVLILGFIWGIWHLPLCVTLYSPETPFYCVISQISYCTFIGIFLGYTYMKTKNLWAPILIHLVNNTVSIILGGSIESIFTLESLLWSILVNAILFLPFLFAKEYKANNYDESSN</sequence>
<feature type="transmembrane region" description="Helical" evidence="1">
    <location>
        <begin position="12"/>
        <end position="34"/>
    </location>
</feature>
<dbReference type="InterPro" id="IPR042150">
    <property type="entry name" value="MmRce1-like"/>
</dbReference>
<feature type="transmembrane region" description="Helical" evidence="1">
    <location>
        <begin position="170"/>
        <end position="191"/>
    </location>
</feature>
<protein>
    <submittedName>
        <fullName evidence="3">Membrane spanning protein</fullName>
    </submittedName>
</protein>
<accession>A0AAX3GUT8</accession>
<dbReference type="Pfam" id="PF02517">
    <property type="entry name" value="Rce1-like"/>
    <property type="match status" value="1"/>
</dbReference>
<dbReference type="RefSeq" id="WP_003424128.1">
    <property type="nucleotide sequence ID" value="NZ_BEHB01000007.1"/>
</dbReference>